<evidence type="ECO:0000313" key="2">
    <source>
        <dbReference type="EMBL" id="KAJ9612255.1"/>
    </source>
</evidence>
<dbReference type="PANTHER" id="PTHR40780">
    <property type="entry name" value="DUF3669 DOMAIN-CONTAINING PROTEIN"/>
    <property type="match status" value="1"/>
</dbReference>
<dbReference type="AlphaFoldDB" id="A0AA38XEZ8"/>
<gene>
    <name evidence="2" type="ORF">H2200_003852</name>
</gene>
<dbReference type="PANTHER" id="PTHR40780:SF2">
    <property type="entry name" value="DUF3669 DOMAIN-CONTAINING PROTEIN"/>
    <property type="match status" value="1"/>
</dbReference>
<feature type="domain" description="DUF3669" evidence="1">
    <location>
        <begin position="220"/>
        <end position="282"/>
    </location>
</feature>
<evidence type="ECO:0000259" key="1">
    <source>
        <dbReference type="Pfam" id="PF12417"/>
    </source>
</evidence>
<accession>A0AA38XEZ8</accession>
<proteinExistence type="predicted"/>
<reference evidence="2" key="1">
    <citation type="submission" date="2022-10" db="EMBL/GenBank/DDBJ databases">
        <title>Culturing micro-colonial fungi from biological soil crusts in the Mojave desert and describing Neophaeococcomyces mojavensis, and introducing the new genera and species Taxawa tesnikishii.</title>
        <authorList>
            <person name="Kurbessoian T."/>
            <person name="Stajich J.E."/>
        </authorList>
    </citation>
    <scope>NUCLEOTIDE SEQUENCE</scope>
    <source>
        <strain evidence="2">TK_41</strain>
    </source>
</reference>
<name>A0AA38XEZ8_9EURO</name>
<dbReference type="Proteomes" id="UP001172673">
    <property type="component" value="Unassembled WGS sequence"/>
</dbReference>
<keyword evidence="3" id="KW-1185">Reference proteome</keyword>
<sequence length="308" mass="35641">MDHILTYFNIGGRAGRTDRGTSSSPPLLDPVPAELRKNISIPAWKNWVQPSRDLFWSDLRQFFPEGYQQTYGLLSTRIHPIPAPVREAIFDVFAPKSLRSNKMKFLARSENKDCLIRIYLGRRQDRSDLALFKLRNFDLMVNEMEQLGLDTAFFAKVLAEALAVLHWKAKVDADDVEFVLGRAPVTNMPPTAANLEVWGRDSPAGREFLEFDCQQRRMGVWLLDFNQCKEFPESETGIKQLQNSFYYNDPYYPRPISDHPYDVMLWNTFKGAYLQTSGRLTKTDWPEKFVDAVEHEGKRRASLNSMFD</sequence>
<organism evidence="2 3">
    <name type="scientific">Cladophialophora chaetospira</name>
    <dbReference type="NCBI Taxonomy" id="386627"/>
    <lineage>
        <taxon>Eukaryota</taxon>
        <taxon>Fungi</taxon>
        <taxon>Dikarya</taxon>
        <taxon>Ascomycota</taxon>
        <taxon>Pezizomycotina</taxon>
        <taxon>Eurotiomycetes</taxon>
        <taxon>Chaetothyriomycetidae</taxon>
        <taxon>Chaetothyriales</taxon>
        <taxon>Herpotrichiellaceae</taxon>
        <taxon>Cladophialophora</taxon>
    </lineage>
</organism>
<evidence type="ECO:0000313" key="3">
    <source>
        <dbReference type="Proteomes" id="UP001172673"/>
    </source>
</evidence>
<protein>
    <recommendedName>
        <fullName evidence="1">DUF3669 domain-containing protein</fullName>
    </recommendedName>
</protein>
<comment type="caution">
    <text evidence="2">The sequence shown here is derived from an EMBL/GenBank/DDBJ whole genome shotgun (WGS) entry which is preliminary data.</text>
</comment>
<dbReference type="Pfam" id="PF12417">
    <property type="entry name" value="DUF3669"/>
    <property type="match status" value="1"/>
</dbReference>
<dbReference type="InterPro" id="IPR022137">
    <property type="entry name" value="Znf_prot_DUF3669"/>
</dbReference>
<dbReference type="EMBL" id="JAPDRK010000005">
    <property type="protein sequence ID" value="KAJ9612255.1"/>
    <property type="molecule type" value="Genomic_DNA"/>
</dbReference>